<dbReference type="Gene3D" id="1.10.150.20">
    <property type="entry name" value="5' to 3' exonuclease, C-terminal subdomain"/>
    <property type="match status" value="1"/>
</dbReference>
<evidence type="ECO:0000256" key="1">
    <source>
        <dbReference type="SAM" id="Coils"/>
    </source>
</evidence>
<keyword evidence="3" id="KW-0472">Membrane</keyword>
<keyword evidence="3" id="KW-1133">Transmembrane helix</keyword>
<dbReference type="EMBL" id="JBHSHB010000003">
    <property type="protein sequence ID" value="MFC4688941.1"/>
    <property type="molecule type" value="Genomic_DNA"/>
</dbReference>
<organism evidence="4 5">
    <name type="scientific">Dokdonia genika</name>
    <dbReference type="NCBI Taxonomy" id="308113"/>
    <lineage>
        <taxon>Bacteria</taxon>
        <taxon>Pseudomonadati</taxon>
        <taxon>Bacteroidota</taxon>
        <taxon>Flavobacteriia</taxon>
        <taxon>Flavobacteriales</taxon>
        <taxon>Flavobacteriaceae</taxon>
        <taxon>Dokdonia</taxon>
    </lineage>
</organism>
<comment type="caution">
    <text evidence="4">The sequence shown here is derived from an EMBL/GenBank/DDBJ whole genome shotgun (WGS) entry which is preliminary data.</text>
</comment>
<evidence type="ECO:0000313" key="5">
    <source>
        <dbReference type="Proteomes" id="UP001595878"/>
    </source>
</evidence>
<evidence type="ECO:0000256" key="3">
    <source>
        <dbReference type="SAM" id="Phobius"/>
    </source>
</evidence>
<evidence type="ECO:0000256" key="2">
    <source>
        <dbReference type="SAM" id="MobiDB-lite"/>
    </source>
</evidence>
<feature type="compositionally biased region" description="Polar residues" evidence="2">
    <location>
        <begin position="200"/>
        <end position="210"/>
    </location>
</feature>
<proteinExistence type="predicted"/>
<feature type="transmembrane region" description="Helical" evidence="3">
    <location>
        <begin position="12"/>
        <end position="32"/>
    </location>
</feature>
<feature type="region of interest" description="Disordered" evidence="2">
    <location>
        <begin position="187"/>
        <end position="210"/>
    </location>
</feature>
<accession>A0ABV9L560</accession>
<keyword evidence="1" id="KW-0175">Coiled coil</keyword>
<name>A0ABV9L560_9FLAO</name>
<dbReference type="RefSeq" id="WP_380031207.1">
    <property type="nucleotide sequence ID" value="NZ_JBHSHB010000003.1"/>
</dbReference>
<evidence type="ECO:0000313" key="4">
    <source>
        <dbReference type="EMBL" id="MFC4688941.1"/>
    </source>
</evidence>
<feature type="coiled-coil region" evidence="1">
    <location>
        <begin position="44"/>
        <end position="71"/>
    </location>
</feature>
<keyword evidence="5" id="KW-1185">Reference proteome</keyword>
<reference evidence="5" key="1">
    <citation type="journal article" date="2019" name="Int. J. Syst. Evol. Microbiol.">
        <title>The Global Catalogue of Microorganisms (GCM) 10K type strain sequencing project: providing services to taxonomists for standard genome sequencing and annotation.</title>
        <authorList>
            <consortium name="The Broad Institute Genomics Platform"/>
            <consortium name="The Broad Institute Genome Sequencing Center for Infectious Disease"/>
            <person name="Wu L."/>
            <person name="Ma J."/>
        </authorList>
    </citation>
    <scope>NUCLEOTIDE SEQUENCE [LARGE SCALE GENOMIC DNA]</scope>
    <source>
        <strain evidence="5">CGMCC 4.7427</strain>
    </source>
</reference>
<sequence>MLALQEAISIPIAYIETFIMTLVAFLIGYGGSQLSQKFSHKRKEQQHKNTLQQLNNTIKNLQDELDRKADGVFRKDRMDEEYEHLQIRNRAFSDDVLTEKLSKTEIKDPISYERIGRATMAERNDLQQITGIGPYTEAKLNELGIYTYEQISRFNNDDIAAVTKLIKFFPDRIKNDRWVAKAKRLTENTQTEDNEKGNSKKNMINEKTTY</sequence>
<evidence type="ECO:0008006" key="6">
    <source>
        <dbReference type="Google" id="ProtNLM"/>
    </source>
</evidence>
<dbReference type="Proteomes" id="UP001595878">
    <property type="component" value="Unassembled WGS sequence"/>
</dbReference>
<protein>
    <recommendedName>
        <fullName evidence="6">Flap endonuclease-1-like 5' DNA nuclease</fullName>
    </recommendedName>
</protein>
<keyword evidence="3" id="KW-0812">Transmembrane</keyword>
<gene>
    <name evidence="4" type="ORF">ACFO5T_00730</name>
</gene>